<keyword evidence="2 6" id="KW-0732">Signal</keyword>
<dbReference type="RefSeq" id="XP_019505327.1">
    <property type="nucleotide sequence ID" value="XM_019649782.1"/>
</dbReference>
<dbReference type="SUPFAM" id="SSF48726">
    <property type="entry name" value="Immunoglobulin"/>
    <property type="match status" value="2"/>
</dbReference>
<dbReference type="PROSITE" id="PS50835">
    <property type="entry name" value="IG_LIKE"/>
    <property type="match status" value="1"/>
</dbReference>
<dbReference type="Proteomes" id="UP000694851">
    <property type="component" value="Unplaced"/>
</dbReference>
<keyword evidence="3 5" id="KW-0472">Membrane</keyword>
<dbReference type="InterPro" id="IPR036179">
    <property type="entry name" value="Ig-like_dom_sf"/>
</dbReference>
<evidence type="ECO:0000256" key="4">
    <source>
        <dbReference type="ARBA" id="ARBA00023180"/>
    </source>
</evidence>
<dbReference type="InterPro" id="IPR007110">
    <property type="entry name" value="Ig-like_dom"/>
</dbReference>
<dbReference type="CTD" id="89886"/>
<dbReference type="Gene3D" id="2.60.40.10">
    <property type="entry name" value="Immunoglobulins"/>
    <property type="match status" value="2"/>
</dbReference>
<evidence type="ECO:0000256" key="5">
    <source>
        <dbReference type="SAM" id="Phobius"/>
    </source>
</evidence>
<comment type="subcellular location">
    <subcellularLocation>
        <location evidence="1">Membrane</location>
    </subcellularLocation>
</comment>
<evidence type="ECO:0000259" key="7">
    <source>
        <dbReference type="PROSITE" id="PS50835"/>
    </source>
</evidence>
<feature type="transmembrane region" description="Helical" evidence="5">
    <location>
        <begin position="235"/>
        <end position="256"/>
    </location>
</feature>
<evidence type="ECO:0000256" key="3">
    <source>
        <dbReference type="ARBA" id="ARBA00023136"/>
    </source>
</evidence>
<feature type="domain" description="Ig-like" evidence="7">
    <location>
        <begin position="135"/>
        <end position="209"/>
    </location>
</feature>
<dbReference type="PANTHER" id="PTHR12080:SF18">
    <property type="entry name" value="SLAM FAMILY MEMBER 9"/>
    <property type="match status" value="1"/>
</dbReference>
<accession>A0A8B7RY70</accession>
<evidence type="ECO:0000256" key="2">
    <source>
        <dbReference type="ARBA" id="ARBA00022729"/>
    </source>
</evidence>
<dbReference type="RefSeq" id="XP_019505328.1">
    <property type="nucleotide sequence ID" value="XM_019649783.1"/>
</dbReference>
<dbReference type="InterPro" id="IPR003599">
    <property type="entry name" value="Ig_sub"/>
</dbReference>
<evidence type="ECO:0000256" key="6">
    <source>
        <dbReference type="SAM" id="SignalP"/>
    </source>
</evidence>
<dbReference type="AlphaFoldDB" id="A0A8B7RY70"/>
<reference evidence="9 10" key="1">
    <citation type="submission" date="2025-04" db="UniProtKB">
        <authorList>
            <consortium name="RefSeq"/>
        </authorList>
    </citation>
    <scope>IDENTIFICATION</scope>
    <source>
        <tissue evidence="9 10">Muscle</tissue>
    </source>
</reference>
<evidence type="ECO:0000256" key="1">
    <source>
        <dbReference type="ARBA" id="ARBA00004370"/>
    </source>
</evidence>
<dbReference type="GO" id="GO:0009897">
    <property type="term" value="C:external side of plasma membrane"/>
    <property type="evidence" value="ECO:0007669"/>
    <property type="project" value="TreeGrafter"/>
</dbReference>
<feature type="chain" id="PRO_5044664714" evidence="6">
    <location>
        <begin position="19"/>
        <end position="288"/>
    </location>
</feature>
<dbReference type="OrthoDB" id="9427418at2759"/>
<dbReference type="PANTHER" id="PTHR12080">
    <property type="entry name" value="SIGNALING LYMPHOCYTIC ACTIVATION MOLECULE"/>
    <property type="match status" value="1"/>
</dbReference>
<sequence length="288" mass="32101">MASLLWLLPLLVLQEAKGDSGDGVGPEEVVAVLQESISLPLEIPFDEEVENIIWSSHIKLATVVPGKEGHPATIMVTNSRYQGRVSLLNPSYSLHINNLSWEDSGRYQAQVNLRTSQMFTTQHYNLRVYRRLSEPRITVNFEISGEGPCNMSLTCSVEKAGLDVTYSWISQEHSNDTAHEGSVLRTSWRPGDNAFSYTCRVSNPISNISSRLIPAGPFCADPGYPLEKSSASFCFLVKALLLLLLLGTLVVGLWLLQGQTRCKTLRTKKLKRDRMRLKKTRKPGPSLD</sequence>
<keyword evidence="8" id="KW-1185">Reference proteome</keyword>
<dbReference type="InterPro" id="IPR013783">
    <property type="entry name" value="Ig-like_fold"/>
</dbReference>
<dbReference type="GO" id="GO:0042110">
    <property type="term" value="P:T cell activation"/>
    <property type="evidence" value="ECO:0007669"/>
    <property type="project" value="TreeGrafter"/>
</dbReference>
<evidence type="ECO:0000313" key="10">
    <source>
        <dbReference type="RefSeq" id="XP_019505328.1"/>
    </source>
</evidence>
<keyword evidence="5" id="KW-1133">Transmembrane helix</keyword>
<dbReference type="InterPro" id="IPR015631">
    <property type="entry name" value="CD2/SLAM_rcpt"/>
</dbReference>
<proteinExistence type="predicted"/>
<gene>
    <name evidence="9 10" type="primary">SLAMF9</name>
</gene>
<organism evidence="8 10">
    <name type="scientific">Hipposideros armiger</name>
    <name type="common">Great Himalayan leaf-nosed bat</name>
    <dbReference type="NCBI Taxonomy" id="186990"/>
    <lineage>
        <taxon>Eukaryota</taxon>
        <taxon>Metazoa</taxon>
        <taxon>Chordata</taxon>
        <taxon>Craniata</taxon>
        <taxon>Vertebrata</taxon>
        <taxon>Euteleostomi</taxon>
        <taxon>Mammalia</taxon>
        <taxon>Eutheria</taxon>
        <taxon>Laurasiatheria</taxon>
        <taxon>Chiroptera</taxon>
        <taxon>Yinpterochiroptera</taxon>
        <taxon>Rhinolophoidea</taxon>
        <taxon>Hipposideridae</taxon>
        <taxon>Hipposideros</taxon>
    </lineage>
</organism>
<keyword evidence="5" id="KW-0812">Transmembrane</keyword>
<dbReference type="SMART" id="SM00409">
    <property type="entry name" value="IG"/>
    <property type="match status" value="1"/>
</dbReference>
<evidence type="ECO:0000313" key="9">
    <source>
        <dbReference type="RefSeq" id="XP_019505327.1"/>
    </source>
</evidence>
<name>A0A8B7RY70_HIPAR</name>
<evidence type="ECO:0000313" key="8">
    <source>
        <dbReference type="Proteomes" id="UP000694851"/>
    </source>
</evidence>
<keyword evidence="4" id="KW-0325">Glycoprotein</keyword>
<feature type="signal peptide" evidence="6">
    <location>
        <begin position="1"/>
        <end position="18"/>
    </location>
</feature>
<dbReference type="CDD" id="cd16842">
    <property type="entry name" value="Ig_SLAM-like_N"/>
    <property type="match status" value="1"/>
</dbReference>
<dbReference type="GeneID" id="109386520"/>
<dbReference type="KEGG" id="hai:109386520"/>
<protein>
    <submittedName>
        <fullName evidence="9 10">SLAM family member 9</fullName>
    </submittedName>
</protein>